<dbReference type="NCBIfam" id="TIGR00237">
    <property type="entry name" value="xseA"/>
    <property type="match status" value="1"/>
</dbReference>
<organism evidence="2">
    <name type="scientific">bioreactor metagenome</name>
    <dbReference type="NCBI Taxonomy" id="1076179"/>
    <lineage>
        <taxon>unclassified sequences</taxon>
        <taxon>metagenomes</taxon>
        <taxon>ecological metagenomes</taxon>
    </lineage>
</organism>
<proteinExistence type="predicted"/>
<comment type="caution">
    <text evidence="2">The sequence shown here is derived from an EMBL/GenBank/DDBJ whole genome shotgun (WGS) entry which is preliminary data.</text>
</comment>
<sequence>MPIVLAPVRVQGQGASAEIAWAIQLMNEANAADVLIVGRGGGSMEDLWAFNEPEVAEAIVQSRIPVISAVGHETDFTIADFAADLRAPTPSAAAELAVPEMSACYDAVSSLSERMRRALTASLERMHSNVKLFASSSAFRLLERRVQSERQTLDLMGERALRAAKERIKSERTALRTQSAKLTALGPGAVLERGYAILTDSAGKTVTGVSKLKPKDIVGVRMRDGTAEATVERIEPNA</sequence>
<dbReference type="GO" id="GO:0006308">
    <property type="term" value="P:DNA catabolic process"/>
    <property type="evidence" value="ECO:0007669"/>
    <property type="project" value="InterPro"/>
</dbReference>
<dbReference type="EMBL" id="VSSQ01005739">
    <property type="protein sequence ID" value="MPM30262.1"/>
    <property type="molecule type" value="Genomic_DNA"/>
</dbReference>
<evidence type="ECO:0000313" key="2">
    <source>
        <dbReference type="EMBL" id="MPM30262.1"/>
    </source>
</evidence>
<dbReference type="GO" id="GO:0008855">
    <property type="term" value="F:exodeoxyribonuclease VII activity"/>
    <property type="evidence" value="ECO:0007669"/>
    <property type="project" value="UniProtKB-EC"/>
</dbReference>
<dbReference type="PANTHER" id="PTHR30008:SF0">
    <property type="entry name" value="EXODEOXYRIBONUCLEASE 7 LARGE SUBUNIT"/>
    <property type="match status" value="1"/>
</dbReference>
<keyword evidence="2" id="KW-0378">Hydrolase</keyword>
<feature type="domain" description="Exonuclease VII large subunit C-terminal" evidence="1">
    <location>
        <begin position="2"/>
        <end position="177"/>
    </location>
</feature>
<accession>A0A644YNQ4</accession>
<dbReference type="Pfam" id="PF02601">
    <property type="entry name" value="Exonuc_VII_L"/>
    <property type="match status" value="1"/>
</dbReference>
<name>A0A644YNQ4_9ZZZZ</name>
<dbReference type="InterPro" id="IPR003753">
    <property type="entry name" value="Exonuc_VII_L"/>
</dbReference>
<dbReference type="AlphaFoldDB" id="A0A644YNQ4"/>
<reference evidence="2" key="1">
    <citation type="submission" date="2019-08" db="EMBL/GenBank/DDBJ databases">
        <authorList>
            <person name="Kucharzyk K."/>
            <person name="Murdoch R.W."/>
            <person name="Higgins S."/>
            <person name="Loffler F."/>
        </authorList>
    </citation>
    <scope>NUCLEOTIDE SEQUENCE</scope>
</reference>
<dbReference type="InterPro" id="IPR020579">
    <property type="entry name" value="Exonuc_VII_lsu_C"/>
</dbReference>
<protein>
    <submittedName>
        <fullName evidence="2">Exodeoxyribonuclease 7 large subunit</fullName>
        <ecNumber evidence="2">3.1.11.6</ecNumber>
    </submittedName>
</protein>
<dbReference type="PANTHER" id="PTHR30008">
    <property type="entry name" value="EXODEOXYRIBONUCLEASE 7 LARGE SUBUNIT"/>
    <property type="match status" value="1"/>
</dbReference>
<gene>
    <name evidence="2" type="primary">xseA_22</name>
    <name evidence="2" type="ORF">SDC9_76810</name>
</gene>
<evidence type="ECO:0000259" key="1">
    <source>
        <dbReference type="Pfam" id="PF02601"/>
    </source>
</evidence>
<dbReference type="GO" id="GO:0009318">
    <property type="term" value="C:exodeoxyribonuclease VII complex"/>
    <property type="evidence" value="ECO:0007669"/>
    <property type="project" value="InterPro"/>
</dbReference>
<dbReference type="EC" id="3.1.11.6" evidence="2"/>